<dbReference type="SUPFAM" id="SSF158682">
    <property type="entry name" value="TerB-like"/>
    <property type="match status" value="1"/>
</dbReference>
<dbReference type="Pfam" id="PF10708">
    <property type="entry name" value="DUF2510"/>
    <property type="match status" value="1"/>
</dbReference>
<dbReference type="InterPro" id="IPR012337">
    <property type="entry name" value="RNaseH-like_sf"/>
</dbReference>
<organism evidence="5 6">
    <name type="scientific">Mycolicibacter kumamotonensis</name>
    <dbReference type="NCBI Taxonomy" id="354243"/>
    <lineage>
        <taxon>Bacteria</taxon>
        <taxon>Bacillati</taxon>
        <taxon>Actinomycetota</taxon>
        <taxon>Actinomycetes</taxon>
        <taxon>Mycobacteriales</taxon>
        <taxon>Mycobacteriaceae</taxon>
        <taxon>Mycolicibacter</taxon>
    </lineage>
</organism>
<evidence type="ECO:0000313" key="6">
    <source>
        <dbReference type="Proteomes" id="UP000192713"/>
    </source>
</evidence>
<proteinExistence type="predicted"/>
<dbReference type="PANTHER" id="PTHR30231">
    <property type="entry name" value="DNA POLYMERASE III SUBUNIT EPSILON"/>
    <property type="match status" value="1"/>
</dbReference>
<reference evidence="5 6" key="1">
    <citation type="submission" date="2017-02" db="EMBL/GenBank/DDBJ databases">
        <title>The new phylogeny of genus Mycobacterium.</title>
        <authorList>
            <person name="Tortoli E."/>
            <person name="Trovato A."/>
            <person name="Cirillo D.M."/>
        </authorList>
    </citation>
    <scope>NUCLEOTIDE SEQUENCE [LARGE SCALE GENOMIC DNA]</scope>
    <source>
        <strain evidence="5 6">DSM 45093</strain>
    </source>
</reference>
<dbReference type="Gene3D" id="3.30.420.10">
    <property type="entry name" value="Ribonuclease H-like superfamily/Ribonuclease H"/>
    <property type="match status" value="1"/>
</dbReference>
<dbReference type="Pfam" id="PF00929">
    <property type="entry name" value="RNase_T"/>
    <property type="match status" value="1"/>
</dbReference>
<dbReference type="GO" id="GO:0008408">
    <property type="term" value="F:3'-5' exonuclease activity"/>
    <property type="evidence" value="ECO:0007669"/>
    <property type="project" value="TreeGrafter"/>
</dbReference>
<gene>
    <name evidence="5" type="ORF">BST28_20520</name>
</gene>
<evidence type="ECO:0000256" key="2">
    <source>
        <dbReference type="ARBA" id="ARBA00022801"/>
    </source>
</evidence>
<keyword evidence="3" id="KW-0269">Exonuclease</keyword>
<keyword evidence="1" id="KW-0540">Nuclease</keyword>
<dbReference type="InterPro" id="IPR018929">
    <property type="entry name" value="DUF2510"/>
</dbReference>
<dbReference type="InterPro" id="IPR036397">
    <property type="entry name" value="RNaseH_sf"/>
</dbReference>
<evidence type="ECO:0000256" key="1">
    <source>
        <dbReference type="ARBA" id="ARBA00022722"/>
    </source>
</evidence>
<dbReference type="RefSeq" id="WP_083082710.1">
    <property type="nucleotide sequence ID" value="NZ_MVHU01000044.1"/>
</dbReference>
<name>A0A1X0DWR7_9MYCO</name>
<comment type="caution">
    <text evidence="5">The sequence shown here is derived from an EMBL/GenBank/DDBJ whole genome shotgun (WGS) entry which is preliminary data.</text>
</comment>
<accession>A0A1X0DWR7</accession>
<dbReference type="GO" id="GO:0003676">
    <property type="term" value="F:nucleic acid binding"/>
    <property type="evidence" value="ECO:0007669"/>
    <property type="project" value="InterPro"/>
</dbReference>
<dbReference type="EMBL" id="MVHU01000044">
    <property type="protein sequence ID" value="ORA76761.1"/>
    <property type="molecule type" value="Genomic_DNA"/>
</dbReference>
<protein>
    <recommendedName>
        <fullName evidence="4">Exonuclease domain-containing protein</fullName>
    </recommendedName>
</protein>
<keyword evidence="2" id="KW-0378">Hydrolase</keyword>
<dbReference type="InterPro" id="IPR036420">
    <property type="entry name" value="BRCT_dom_sf"/>
</dbReference>
<dbReference type="SUPFAM" id="SSF53098">
    <property type="entry name" value="Ribonuclease H-like"/>
    <property type="match status" value="1"/>
</dbReference>
<evidence type="ECO:0000313" key="5">
    <source>
        <dbReference type="EMBL" id="ORA76761.1"/>
    </source>
</evidence>
<dbReference type="PANTHER" id="PTHR30231:SF4">
    <property type="entry name" value="PROTEIN NEN2"/>
    <property type="match status" value="1"/>
</dbReference>
<dbReference type="CDD" id="cd06127">
    <property type="entry name" value="DEDDh"/>
    <property type="match status" value="1"/>
</dbReference>
<sequence>MPVAGWYADPWQQAALRWWDGRQWTGAVHGPPATPSVAPAPADRGLATLFGDANRIAVIDVETTGLYSKDRVVEIAIVTLDGDGVITDEFDTLINPTRDVGPTWIHRITPSMVHGAPFFADVAGQVAARLHGAVCVAHNLRFDSRMIGAELQRAGITVDWGSGLDTLSVTGCKLGQACADHGVALDEAHRALADARATAHLLVRVAGHFGRSGAAARAHPIEACPVRVCTRDGRANAEVPAPYLAQLAAGLHVAPDIAPYVALLDSALADLRLTAEERAELAALASELGMTAVHIQRAHRAFLDGLVEAALADGEVTDEEIEQLCRAAGLLDLDLDIVTQRTDAYRTIKDTLSLAPGLSVCFTGSAMDATGNEIDRAALEALAQQNGLVTKDSVTAKGCGLLVAADASTRSGKAAQARRFGVPIASVSDFVQAVNTAQPLPVIRLEHTGVALVCVSCGHSWLANRRSREPRCDSCK</sequence>
<evidence type="ECO:0000256" key="3">
    <source>
        <dbReference type="ARBA" id="ARBA00022839"/>
    </source>
</evidence>
<dbReference type="SMART" id="SM00479">
    <property type="entry name" value="EXOIII"/>
    <property type="match status" value="1"/>
</dbReference>
<dbReference type="Proteomes" id="UP000192713">
    <property type="component" value="Unassembled WGS sequence"/>
</dbReference>
<dbReference type="FunFam" id="3.30.420.10:FF:000045">
    <property type="entry name" value="3'-5' exonuclease DinG"/>
    <property type="match status" value="1"/>
</dbReference>
<evidence type="ECO:0000259" key="4">
    <source>
        <dbReference type="SMART" id="SM00479"/>
    </source>
</evidence>
<dbReference type="Gene3D" id="3.40.50.10190">
    <property type="entry name" value="BRCT domain"/>
    <property type="match status" value="1"/>
</dbReference>
<dbReference type="InterPro" id="IPR029024">
    <property type="entry name" value="TerB-like"/>
</dbReference>
<dbReference type="InterPro" id="IPR013520">
    <property type="entry name" value="Ribonucl_H"/>
</dbReference>
<feature type="domain" description="Exonuclease" evidence="4">
    <location>
        <begin position="55"/>
        <end position="211"/>
    </location>
</feature>
<dbReference type="AlphaFoldDB" id="A0A1X0DWR7"/>